<keyword evidence="2 5" id="KW-0812">Transmembrane</keyword>
<dbReference type="GeneID" id="93486153"/>
<dbReference type="InterPro" id="IPR002293">
    <property type="entry name" value="AA/rel_permease1"/>
</dbReference>
<dbReference type="OrthoDB" id="9759676at2"/>
<feature type="transmembrane region" description="Helical" evidence="5">
    <location>
        <begin position="259"/>
        <end position="283"/>
    </location>
</feature>
<feature type="transmembrane region" description="Helical" evidence="5">
    <location>
        <begin position="437"/>
        <end position="455"/>
    </location>
</feature>
<dbReference type="Gene3D" id="1.20.1740.10">
    <property type="entry name" value="Amino acid/polyamine transporter I"/>
    <property type="match status" value="1"/>
</dbReference>
<feature type="transmembrane region" description="Helical" evidence="5">
    <location>
        <begin position="351"/>
        <end position="373"/>
    </location>
</feature>
<dbReference type="GO" id="GO:0016020">
    <property type="term" value="C:membrane"/>
    <property type="evidence" value="ECO:0007669"/>
    <property type="project" value="UniProtKB-SubCell"/>
</dbReference>
<comment type="subcellular location">
    <subcellularLocation>
        <location evidence="1">Membrane</location>
        <topology evidence="1">Multi-pass membrane protein</topology>
    </subcellularLocation>
</comment>
<keyword evidence="3 5" id="KW-1133">Transmembrane helix</keyword>
<keyword evidence="4 5" id="KW-0472">Membrane</keyword>
<organism evidence="6 7">
    <name type="scientific">Negativicoccus succinicivorans</name>
    <dbReference type="NCBI Taxonomy" id="620903"/>
    <lineage>
        <taxon>Bacteria</taxon>
        <taxon>Bacillati</taxon>
        <taxon>Bacillota</taxon>
        <taxon>Negativicutes</taxon>
        <taxon>Veillonellales</taxon>
        <taxon>Veillonellaceae</taxon>
        <taxon>Negativicoccus</taxon>
    </lineage>
</organism>
<dbReference type="RefSeq" id="WP_159822801.1">
    <property type="nucleotide sequence ID" value="NZ_CABWNB010000002.1"/>
</dbReference>
<dbReference type="Proteomes" id="UP000591941">
    <property type="component" value="Unassembled WGS sequence"/>
</dbReference>
<dbReference type="GO" id="GO:0022857">
    <property type="term" value="F:transmembrane transporter activity"/>
    <property type="evidence" value="ECO:0007669"/>
    <property type="project" value="InterPro"/>
</dbReference>
<feature type="transmembrane region" description="Helical" evidence="5">
    <location>
        <begin position="175"/>
        <end position="201"/>
    </location>
</feature>
<feature type="transmembrane region" description="Helical" evidence="5">
    <location>
        <begin position="109"/>
        <end position="138"/>
    </location>
</feature>
<comment type="caution">
    <text evidence="6">The sequence shown here is derived from an EMBL/GenBank/DDBJ whole genome shotgun (WGS) entry which is preliminary data.</text>
</comment>
<evidence type="ECO:0000313" key="6">
    <source>
        <dbReference type="EMBL" id="MBB6477838.1"/>
    </source>
</evidence>
<evidence type="ECO:0000256" key="5">
    <source>
        <dbReference type="SAM" id="Phobius"/>
    </source>
</evidence>
<feature type="transmembrane region" description="Helical" evidence="5">
    <location>
        <begin position="379"/>
        <end position="400"/>
    </location>
</feature>
<accession>A0A841R4Y2</accession>
<dbReference type="EMBL" id="JACHHI010000003">
    <property type="protein sequence ID" value="MBB6477838.1"/>
    <property type="molecule type" value="Genomic_DNA"/>
</dbReference>
<feature type="transmembrane region" description="Helical" evidence="5">
    <location>
        <begin position="144"/>
        <end position="163"/>
    </location>
</feature>
<sequence length="623" mass="68468">MRKFTFSSFSQLLLGRPLKSTELSHERLPKWKALPIFSSDALSSIGYGPEQIALVLVLPGLILYDYFPWIIAAIVALLFIITISYAQVIKVHPQGGGAYSIAKEYLGEYPALLAAASLCADYVLTVAVSVSSGTAALISAWPELIPYQISIDLFAVFAILMLINLRGLREASNAFVWPTYAFLITALMIAGSGIYQIFVLGRPPVILPQATTMLPPGTLCFLLLLAFANGCSSMTGVEAIANGAGAFREPVAQNAKRTIAVMAIILSTLLISTGFLIVHFGLLPSADRTLLSLLAETVWGRGTGYFIFQLLTMVILYLAANTAYNGLPPLMSILAQDGYLPRYLAQRGSRLSFANGIVLLSLCAGGLIVAFHGSVEHLISLYAVGVFLSFTLAQAGLCVHWLRQQPRPYGRLLLNGFGALVTAAVVGIILVTKFIHGAWIILIFLPILMRIFKAIHTHYEKVREALTLSSEELTNILAQPVNEHHVLLPVASPTRAVARALRYARDITDDAHIHALHIAIDAEAGERVRQKWHRLLPEISIEVIPSPYRDFSEPLLDYIKAFRDRHPDASIAVLIPEFEVGSGWERLLHNQQGLQLRWQLLNRFDVIVTTVPLLLTDPHEKKE</sequence>
<evidence type="ECO:0000256" key="1">
    <source>
        <dbReference type="ARBA" id="ARBA00004141"/>
    </source>
</evidence>
<gene>
    <name evidence="6" type="ORF">HNR45_000871</name>
</gene>
<dbReference type="AlphaFoldDB" id="A0A841R4Y2"/>
<feature type="transmembrane region" description="Helical" evidence="5">
    <location>
        <begin position="412"/>
        <end position="431"/>
    </location>
</feature>
<evidence type="ECO:0000256" key="3">
    <source>
        <dbReference type="ARBA" id="ARBA00022989"/>
    </source>
</evidence>
<dbReference type="Pfam" id="PF13520">
    <property type="entry name" value="AA_permease_2"/>
    <property type="match status" value="1"/>
</dbReference>
<evidence type="ECO:0000313" key="7">
    <source>
        <dbReference type="Proteomes" id="UP000591941"/>
    </source>
</evidence>
<reference evidence="6 7" key="1">
    <citation type="submission" date="2020-08" db="EMBL/GenBank/DDBJ databases">
        <title>Genomic Encyclopedia of Type Strains, Phase IV (KMG-IV): sequencing the most valuable type-strain genomes for metagenomic binning, comparative biology and taxonomic classification.</title>
        <authorList>
            <person name="Goeker M."/>
        </authorList>
    </citation>
    <scope>NUCLEOTIDE SEQUENCE [LARGE SCALE GENOMIC DNA]</scope>
    <source>
        <strain evidence="6 7">DSM 21255</strain>
    </source>
</reference>
<dbReference type="InterPro" id="IPR053153">
    <property type="entry name" value="APC_K+_Transporter"/>
</dbReference>
<protein>
    <submittedName>
        <fullName evidence="6">Amino acid transporter</fullName>
    </submittedName>
</protein>
<keyword evidence="7" id="KW-1185">Reference proteome</keyword>
<dbReference type="PANTHER" id="PTHR47704:SF1">
    <property type="entry name" value="POTASSIUM TRANSPORTER KIMA"/>
    <property type="match status" value="1"/>
</dbReference>
<name>A0A841R4Y2_9FIRM</name>
<feature type="transmembrane region" description="Helical" evidence="5">
    <location>
        <begin position="303"/>
        <end position="324"/>
    </location>
</feature>
<proteinExistence type="predicted"/>
<evidence type="ECO:0000256" key="4">
    <source>
        <dbReference type="ARBA" id="ARBA00023136"/>
    </source>
</evidence>
<dbReference type="PANTHER" id="PTHR47704">
    <property type="entry name" value="POTASSIUM TRANSPORTER KIMA"/>
    <property type="match status" value="1"/>
</dbReference>
<feature type="transmembrane region" description="Helical" evidence="5">
    <location>
        <begin position="66"/>
        <end position="88"/>
    </location>
</feature>
<evidence type="ECO:0000256" key="2">
    <source>
        <dbReference type="ARBA" id="ARBA00022692"/>
    </source>
</evidence>